<protein>
    <submittedName>
        <fullName evidence="2">Uncharacterized protein</fullName>
    </submittedName>
</protein>
<dbReference type="Pfam" id="PF13692">
    <property type="entry name" value="Glyco_trans_1_4"/>
    <property type="match status" value="1"/>
</dbReference>
<dbReference type="SUPFAM" id="SSF53756">
    <property type="entry name" value="UDP-Glycosyltransferase/glycogen phosphorylase"/>
    <property type="match status" value="1"/>
</dbReference>
<dbReference type="PANTHER" id="PTHR46401">
    <property type="entry name" value="GLYCOSYLTRANSFERASE WBBK-RELATED"/>
    <property type="match status" value="1"/>
</dbReference>
<dbReference type="PANTHER" id="PTHR46401:SF2">
    <property type="entry name" value="GLYCOSYLTRANSFERASE WBBK-RELATED"/>
    <property type="match status" value="1"/>
</dbReference>
<evidence type="ECO:0000256" key="1">
    <source>
        <dbReference type="ARBA" id="ARBA00022679"/>
    </source>
</evidence>
<reference evidence="2" key="1">
    <citation type="journal article" date="2015" name="Nature">
        <title>Complex archaea that bridge the gap between prokaryotes and eukaryotes.</title>
        <authorList>
            <person name="Spang A."/>
            <person name="Saw J.H."/>
            <person name="Jorgensen S.L."/>
            <person name="Zaremba-Niedzwiedzka K."/>
            <person name="Martijn J."/>
            <person name="Lind A.E."/>
            <person name="van Eijk R."/>
            <person name="Schleper C."/>
            <person name="Guy L."/>
            <person name="Ettema T.J."/>
        </authorList>
    </citation>
    <scope>NUCLEOTIDE SEQUENCE</scope>
</reference>
<dbReference type="AlphaFoldDB" id="A0A0F9PVF0"/>
<dbReference type="GO" id="GO:0016757">
    <property type="term" value="F:glycosyltransferase activity"/>
    <property type="evidence" value="ECO:0007669"/>
    <property type="project" value="TreeGrafter"/>
</dbReference>
<accession>A0A0F9PVF0</accession>
<dbReference type="EMBL" id="LAZR01002121">
    <property type="protein sequence ID" value="KKN34189.1"/>
    <property type="molecule type" value="Genomic_DNA"/>
</dbReference>
<dbReference type="Gene3D" id="3.40.50.2000">
    <property type="entry name" value="Glycogen Phosphorylase B"/>
    <property type="match status" value="1"/>
</dbReference>
<gene>
    <name evidence="2" type="ORF">LCGC14_0796170</name>
</gene>
<dbReference type="GO" id="GO:0009103">
    <property type="term" value="P:lipopolysaccharide biosynthetic process"/>
    <property type="evidence" value="ECO:0007669"/>
    <property type="project" value="TreeGrafter"/>
</dbReference>
<organism evidence="2">
    <name type="scientific">marine sediment metagenome</name>
    <dbReference type="NCBI Taxonomy" id="412755"/>
    <lineage>
        <taxon>unclassified sequences</taxon>
        <taxon>metagenomes</taxon>
        <taxon>ecological metagenomes</taxon>
    </lineage>
</organism>
<name>A0A0F9PVF0_9ZZZZ</name>
<comment type="caution">
    <text evidence="2">The sequence shown here is derived from an EMBL/GenBank/DDBJ whole genome shotgun (WGS) entry which is preliminary data.</text>
</comment>
<proteinExistence type="predicted"/>
<evidence type="ECO:0000313" key="2">
    <source>
        <dbReference type="EMBL" id="KKN34189.1"/>
    </source>
</evidence>
<keyword evidence="1" id="KW-0808">Transferase</keyword>
<sequence length="344" mass="39890">MKIVFHPFSSGDNKYTDIILEALRDRKFEIIPLDKLFSNFRDVKIIHLNWYENIASVLNFLNKTFKLLVWKLLGKKIVWTMHNKEPHENKNPSLQKAFRNLLIFLSDSIVIHSNESREELESKGKTVMDKVLYLPHPNYIDAYGDMDVKTTSLINQEPLNLLFIGMVRPYKNLELLMDCVATFGDKVKLIIAGKPKDSEYAKTIEEIASSQNNIELDLNFIEDDDLIKYVSATDLVVLPYNMNSVLNSGTVILSFSYGRSVICPNIGTINDIDDKSNLMNYTYTTQEEHKKELIRLIDRAIRLKQDSPKIFENWGTQMKDYIEKYHDPEDVANQLTSEYFSISK</sequence>